<accession>A0AAD0PX45</accession>
<keyword evidence="1" id="KW-0614">Plasmid</keyword>
<evidence type="ECO:0000313" key="1">
    <source>
        <dbReference type="EMBL" id="AXH60358.1"/>
    </source>
</evidence>
<geneLocation type="plasmid" evidence="2">
    <name>pmppla107</name>
</geneLocation>
<gene>
    <name evidence="1" type="ORF">PLA107_034880</name>
</gene>
<evidence type="ECO:0000313" key="2">
    <source>
        <dbReference type="Proteomes" id="UP000006426"/>
    </source>
</evidence>
<dbReference type="Proteomes" id="UP000006426">
    <property type="component" value="Plasmid pmppla107"/>
</dbReference>
<dbReference type="RefSeq" id="WP_005742496.1">
    <property type="nucleotide sequence ID" value="NZ_CP031226.1"/>
</dbReference>
<protein>
    <submittedName>
        <fullName evidence="1">Uncharacterized protein</fullName>
    </submittedName>
</protein>
<reference evidence="1 2" key="1">
    <citation type="journal article" date="2011" name="PLoS Pathog.">
        <title>Dynamic evolution of pathogenicity revealed by sequencing and comparative genomics of 19 Pseudomonas syringae isolates.</title>
        <authorList>
            <person name="Baltrus D.A."/>
            <person name="Nishimura M.T."/>
            <person name="Romanchuk A."/>
            <person name="Chang J.H."/>
            <person name="Mukhtar M.S."/>
            <person name="Cherkis K."/>
            <person name="Roach J."/>
            <person name="Grant S.R."/>
            <person name="Jones C.D."/>
            <person name="Dangl J.L."/>
        </authorList>
    </citation>
    <scope>NUCLEOTIDE SEQUENCE [LARGE SCALE GENOMIC DNA]</scope>
    <source>
        <strain evidence="1 2">M301315</strain>
    </source>
</reference>
<organism evidence="1 2">
    <name type="scientific">Pseudomonas amygdali pv. lachrymans str. M301315</name>
    <dbReference type="NCBI Taxonomy" id="629260"/>
    <lineage>
        <taxon>Bacteria</taxon>
        <taxon>Pseudomonadati</taxon>
        <taxon>Pseudomonadota</taxon>
        <taxon>Gammaproteobacteria</taxon>
        <taxon>Pseudomonadales</taxon>
        <taxon>Pseudomonadaceae</taxon>
        <taxon>Pseudomonas</taxon>
        <taxon>Pseudomonas amygdali</taxon>
    </lineage>
</organism>
<dbReference type="GeneID" id="39474504"/>
<dbReference type="AlphaFoldDB" id="A0AAD0PX45"/>
<proteinExistence type="predicted"/>
<dbReference type="EMBL" id="CP031226">
    <property type="protein sequence ID" value="AXH60358.1"/>
    <property type="molecule type" value="Genomic_DNA"/>
</dbReference>
<sequence length="308" mass="34439">MSGAIRKKALQWLITLKEQQCLKASAWPSGLGAELDALKKAGVVRISTPEGRRSPHLVVINNTKLDARISNIAGDAPLEDLPARAASIHKHGSSKAGDALPYMMLNVLPGETPWVVGESLVPMPTSDHCYSGLILRDEKPSPEPLGDIILIENRETWLDIRHRLPLNLQAASLIHYEGWLSDRLINVLKTWIRARIWIAPDYDPVGFHNYFKLKEVRQDVIMLIPHLTGAEIKQWGSEDLWAKQQGYLYTVRKWCADNPGSTADFFEDLSRQGVGIEQEFLLGISHLVWNTEQVGRCNDEPSGADEAD</sequence>
<name>A0AAD0PX45_PSEAV</name>